<dbReference type="InterPro" id="IPR050993">
    <property type="entry name" value="Isochorismatase_domain"/>
</dbReference>
<organism evidence="2">
    <name type="scientific">Polynucleobacter yangtzensis</name>
    <dbReference type="NCBI Taxonomy" id="1743159"/>
    <lineage>
        <taxon>Bacteria</taxon>
        <taxon>Pseudomonadati</taxon>
        <taxon>Pseudomonadota</taxon>
        <taxon>Betaproteobacteria</taxon>
        <taxon>Burkholderiales</taxon>
        <taxon>Burkholderiaceae</taxon>
        <taxon>Polynucleobacter</taxon>
    </lineage>
</organism>
<sequence>MVKINPNRSTLVLIDLQSRLMPVIHQGEEVLKQCIKIAKIAKLLNIHIVGTEQSPQSLGHNVDVITKLCKTTVAKDRFDACQDGLINALSKNREHLILAGCETHVCVMQTALELVRQNFKVSILVDAVGSRRSLDRDIALHRLGSSGATLLTTEMLAFEWLGNASNESFKDALAIIKS</sequence>
<name>A0A9C7D0B1_9BURK</name>
<dbReference type="RefSeq" id="WP_281741984.1">
    <property type="nucleotide sequence ID" value="NZ_AP026973.1"/>
</dbReference>
<dbReference type="Proteomes" id="UP001211204">
    <property type="component" value="Chromosome"/>
</dbReference>
<evidence type="ECO:0000313" key="3">
    <source>
        <dbReference type="EMBL" id="BDT79441.1"/>
    </source>
</evidence>
<accession>A0A9C7D0B1</accession>
<proteinExistence type="predicted"/>
<dbReference type="Gene3D" id="3.40.50.850">
    <property type="entry name" value="Isochorismatase-like"/>
    <property type="match status" value="1"/>
</dbReference>
<protein>
    <submittedName>
        <fullName evidence="2">Hydrolase</fullName>
    </submittedName>
</protein>
<dbReference type="Pfam" id="PF00857">
    <property type="entry name" value="Isochorismatase"/>
    <property type="match status" value="1"/>
</dbReference>
<dbReference type="EMBL" id="AP026973">
    <property type="protein sequence ID" value="BDT77582.1"/>
    <property type="molecule type" value="Genomic_DNA"/>
</dbReference>
<keyword evidence="4" id="KW-1185">Reference proteome</keyword>
<dbReference type="AlphaFoldDB" id="A0A9C7D0B1"/>
<gene>
    <name evidence="2" type="ORF">PKF023_13850</name>
    <name evidence="3" type="ORF">PKF032_13290</name>
</gene>
<dbReference type="KEGG" id="pyt:PKF023_13850"/>
<reference evidence="2 4" key="1">
    <citation type="submission" date="2022-11" db="EMBL/GenBank/DDBJ databases">
        <title>Complete Genome Sequences of three Polynucleobacter sp. Subcluster PnecC Strains KF022, KF023, and KF032 Isolated from a Shallow Eutrophic Lake in Japan.</title>
        <authorList>
            <person name="Ogata Y."/>
            <person name="Watanabe K."/>
            <person name="Takemine S."/>
            <person name="Shindo C."/>
            <person name="Kurokawa R."/>
            <person name="Suda W."/>
        </authorList>
    </citation>
    <scope>NUCLEOTIDE SEQUENCE</scope>
    <source>
        <strain evidence="2">KF023</strain>
        <strain evidence="3 4">KF032</strain>
    </source>
</reference>
<dbReference type="Proteomes" id="UP001211097">
    <property type="component" value="Chromosome"/>
</dbReference>
<dbReference type="EMBL" id="AP026974">
    <property type="protein sequence ID" value="BDT79441.1"/>
    <property type="molecule type" value="Genomic_DNA"/>
</dbReference>
<dbReference type="InterPro" id="IPR036380">
    <property type="entry name" value="Isochorismatase-like_sf"/>
</dbReference>
<evidence type="ECO:0000259" key="1">
    <source>
        <dbReference type="Pfam" id="PF00857"/>
    </source>
</evidence>
<dbReference type="GO" id="GO:0016787">
    <property type="term" value="F:hydrolase activity"/>
    <property type="evidence" value="ECO:0007669"/>
    <property type="project" value="UniProtKB-KW"/>
</dbReference>
<dbReference type="PANTHER" id="PTHR14119:SF3">
    <property type="entry name" value="ISOCHORISMATASE DOMAIN-CONTAINING PROTEIN 2"/>
    <property type="match status" value="1"/>
</dbReference>
<feature type="domain" description="Isochorismatase-like" evidence="1">
    <location>
        <begin position="10"/>
        <end position="154"/>
    </location>
</feature>
<evidence type="ECO:0000313" key="2">
    <source>
        <dbReference type="EMBL" id="BDT77582.1"/>
    </source>
</evidence>
<dbReference type="SUPFAM" id="SSF52499">
    <property type="entry name" value="Isochorismatase-like hydrolases"/>
    <property type="match status" value="1"/>
</dbReference>
<evidence type="ECO:0000313" key="4">
    <source>
        <dbReference type="Proteomes" id="UP001211204"/>
    </source>
</evidence>
<dbReference type="PANTHER" id="PTHR14119">
    <property type="entry name" value="HYDROLASE"/>
    <property type="match status" value="1"/>
</dbReference>
<dbReference type="InterPro" id="IPR000868">
    <property type="entry name" value="Isochorismatase-like_dom"/>
</dbReference>
<keyword evidence="2" id="KW-0378">Hydrolase</keyword>